<keyword evidence="4 8" id="KW-0378">Hydrolase</keyword>
<dbReference type="SMART" id="SM00471">
    <property type="entry name" value="HDc"/>
    <property type="match status" value="1"/>
</dbReference>
<name>A0A9Q9CF13_9FIRM</name>
<dbReference type="InterPro" id="IPR051094">
    <property type="entry name" value="Diverse_Catalytic_Enzymes"/>
</dbReference>
<evidence type="ECO:0000256" key="6">
    <source>
        <dbReference type="ARBA" id="ARBA00049417"/>
    </source>
</evidence>
<dbReference type="Gene3D" id="1.10.3210.10">
    <property type="entry name" value="Hypothetical protein af1432"/>
    <property type="match status" value="1"/>
</dbReference>
<dbReference type="EC" id="3.6.1.41" evidence="1"/>
<dbReference type="GO" id="GO:0008803">
    <property type="term" value="F:bis(5'-nucleosyl)-tetraphosphatase (symmetrical) activity"/>
    <property type="evidence" value="ECO:0007669"/>
    <property type="project" value="UniProtKB-EC"/>
</dbReference>
<accession>A0A9Q9CF13</accession>
<evidence type="ECO:0000259" key="7">
    <source>
        <dbReference type="PROSITE" id="PS51831"/>
    </source>
</evidence>
<gene>
    <name evidence="8" type="primary">yqeK</name>
    <name evidence="8" type="ORF">J0J70_09015</name>
</gene>
<dbReference type="CDD" id="cd00077">
    <property type="entry name" value="HDc"/>
    <property type="match status" value="1"/>
</dbReference>
<evidence type="ECO:0000256" key="1">
    <source>
        <dbReference type="ARBA" id="ARBA00012506"/>
    </source>
</evidence>
<dbReference type="Proteomes" id="UP001058072">
    <property type="component" value="Chromosome"/>
</dbReference>
<dbReference type="GO" id="GO:0046872">
    <property type="term" value="F:metal ion binding"/>
    <property type="evidence" value="ECO:0007669"/>
    <property type="project" value="UniProtKB-KW"/>
</dbReference>
<evidence type="ECO:0000313" key="9">
    <source>
        <dbReference type="Proteomes" id="UP001058072"/>
    </source>
</evidence>
<keyword evidence="2" id="KW-0479">Metal-binding</keyword>
<evidence type="ECO:0000313" key="8">
    <source>
        <dbReference type="EMBL" id="UUF07759.1"/>
    </source>
</evidence>
<dbReference type="RefSeq" id="WP_212724188.1">
    <property type="nucleotide sequence ID" value="NZ_CP071250.1"/>
</dbReference>
<evidence type="ECO:0000256" key="3">
    <source>
        <dbReference type="ARBA" id="ARBA00022741"/>
    </source>
</evidence>
<dbReference type="NCBIfam" id="TIGR00488">
    <property type="entry name" value="bis(5'-nucleosyl)-tetraphosphatase (symmetrical) YqeK"/>
    <property type="match status" value="1"/>
</dbReference>
<organism evidence="8 9">
    <name type="scientific">Turicibacter bilis</name>
    <dbReference type="NCBI Taxonomy" id="2735723"/>
    <lineage>
        <taxon>Bacteria</taxon>
        <taxon>Bacillati</taxon>
        <taxon>Bacillota</taxon>
        <taxon>Erysipelotrichia</taxon>
        <taxon>Erysipelotrichales</taxon>
        <taxon>Turicibacteraceae</taxon>
        <taxon>Turicibacter</taxon>
    </lineage>
</organism>
<dbReference type="PANTHER" id="PTHR35795">
    <property type="entry name" value="SLR1885 PROTEIN"/>
    <property type="match status" value="1"/>
</dbReference>
<dbReference type="PROSITE" id="PS51831">
    <property type="entry name" value="HD"/>
    <property type="match status" value="1"/>
</dbReference>
<dbReference type="Pfam" id="PF01966">
    <property type="entry name" value="HD"/>
    <property type="match status" value="1"/>
</dbReference>
<evidence type="ECO:0000256" key="4">
    <source>
        <dbReference type="ARBA" id="ARBA00022801"/>
    </source>
</evidence>
<comment type="catalytic activity">
    <reaction evidence="6">
        <text>P(1),P(4)-bis(5'-adenosyl) tetraphosphate + H2O = 2 ADP + 2 H(+)</text>
        <dbReference type="Rhea" id="RHEA:24252"/>
        <dbReference type="ChEBI" id="CHEBI:15377"/>
        <dbReference type="ChEBI" id="CHEBI:15378"/>
        <dbReference type="ChEBI" id="CHEBI:58141"/>
        <dbReference type="ChEBI" id="CHEBI:456216"/>
        <dbReference type="EC" id="3.6.1.41"/>
    </reaction>
</comment>
<keyword evidence="5" id="KW-0408">Iron</keyword>
<reference evidence="8" key="1">
    <citation type="submission" date="2021-03" db="EMBL/GenBank/DDBJ databases">
        <title>Comparative Genomics and Metabolomics in the genus Turicibacter.</title>
        <authorList>
            <person name="Maki J."/>
            <person name="Looft T."/>
        </authorList>
    </citation>
    <scope>NUCLEOTIDE SEQUENCE</scope>
    <source>
        <strain evidence="8">ISU324</strain>
    </source>
</reference>
<feature type="domain" description="HD" evidence="7">
    <location>
        <begin position="18"/>
        <end position="131"/>
    </location>
</feature>
<evidence type="ECO:0000256" key="5">
    <source>
        <dbReference type="ARBA" id="ARBA00023004"/>
    </source>
</evidence>
<dbReference type="AlphaFoldDB" id="A0A9Q9CF13"/>
<dbReference type="InterPro" id="IPR006674">
    <property type="entry name" value="HD_domain"/>
</dbReference>
<dbReference type="InterPro" id="IPR005249">
    <property type="entry name" value="YqeK"/>
</dbReference>
<proteinExistence type="predicted"/>
<protein>
    <recommendedName>
        <fullName evidence="1">bis(5'-nucleosyl)-tetraphosphatase (symmetrical)</fullName>
        <ecNumber evidence="1">3.6.1.41</ecNumber>
    </recommendedName>
</protein>
<dbReference type="InterPro" id="IPR003607">
    <property type="entry name" value="HD/PDEase_dom"/>
</dbReference>
<dbReference type="GO" id="GO:0000166">
    <property type="term" value="F:nucleotide binding"/>
    <property type="evidence" value="ECO:0007669"/>
    <property type="project" value="UniProtKB-KW"/>
</dbReference>
<evidence type="ECO:0000256" key="2">
    <source>
        <dbReference type="ARBA" id="ARBA00022723"/>
    </source>
</evidence>
<keyword evidence="3" id="KW-0547">Nucleotide-binding</keyword>
<dbReference type="EMBL" id="CP071250">
    <property type="protein sequence ID" value="UUF07759.1"/>
    <property type="molecule type" value="Genomic_DNA"/>
</dbReference>
<dbReference type="InterPro" id="IPR006675">
    <property type="entry name" value="HDIG_dom"/>
</dbReference>
<dbReference type="NCBIfam" id="TIGR00277">
    <property type="entry name" value="HDIG"/>
    <property type="match status" value="1"/>
</dbReference>
<dbReference type="SUPFAM" id="SSF109604">
    <property type="entry name" value="HD-domain/PDEase-like"/>
    <property type="match status" value="1"/>
</dbReference>
<sequence>MNLETLKSQVKQQLPSKRYNHTLGVVATSEQLAKRYNASVESAQIAALLHDIAKYLPNDLLKEKLESAKETDYLNYSPLVWHAPVGAIVAKETYQIKDSDILNAIKYHTTGKAAMTTLEKIVFLADYIEPNRTQPGVEEIRELATKDLDVAVAQTLANTVAYLSSKGKGDIHPDTLAAYEYYRQYL</sequence>
<dbReference type="PANTHER" id="PTHR35795:SF1">
    <property type="entry name" value="BIS(5'-NUCLEOSYL)-TETRAPHOSPHATASE, SYMMETRICAL"/>
    <property type="match status" value="1"/>
</dbReference>